<dbReference type="GO" id="GO:0000139">
    <property type="term" value="C:Golgi membrane"/>
    <property type="evidence" value="ECO:0007669"/>
    <property type="project" value="GOC"/>
</dbReference>
<evidence type="ECO:0000256" key="6">
    <source>
        <dbReference type="ARBA" id="ARBA00022927"/>
    </source>
</evidence>
<evidence type="ECO:0000313" key="10">
    <source>
        <dbReference type="EMBL" id="KXS17490.1"/>
    </source>
</evidence>
<dbReference type="PRINTS" id="PR00405">
    <property type="entry name" value="REVINTRACTNG"/>
</dbReference>
<dbReference type="GO" id="GO:0005096">
    <property type="term" value="F:GTPase activator activity"/>
    <property type="evidence" value="ECO:0007669"/>
    <property type="project" value="UniProtKB-KW"/>
</dbReference>
<keyword evidence="3" id="KW-0479">Metal-binding</keyword>
<dbReference type="Pfam" id="PF16206">
    <property type="entry name" value="Mon2_C"/>
    <property type="match status" value="1"/>
</dbReference>
<gene>
    <name evidence="10" type="ORF">M427DRAFT_144228</name>
</gene>
<organism evidence="10 11">
    <name type="scientific">Gonapodya prolifera (strain JEL478)</name>
    <name type="common">Monoblepharis prolifera</name>
    <dbReference type="NCBI Taxonomy" id="1344416"/>
    <lineage>
        <taxon>Eukaryota</taxon>
        <taxon>Fungi</taxon>
        <taxon>Fungi incertae sedis</taxon>
        <taxon>Chytridiomycota</taxon>
        <taxon>Chytridiomycota incertae sedis</taxon>
        <taxon>Monoblepharidomycetes</taxon>
        <taxon>Monoblepharidales</taxon>
        <taxon>Gonapodyaceae</taxon>
        <taxon>Gonapodya</taxon>
    </lineage>
</organism>
<feature type="compositionally biased region" description="Low complexity" evidence="8">
    <location>
        <begin position="2324"/>
        <end position="2334"/>
    </location>
</feature>
<dbReference type="InterPro" id="IPR032817">
    <property type="entry name" value="Mon2_C"/>
</dbReference>
<evidence type="ECO:0000256" key="2">
    <source>
        <dbReference type="ARBA" id="ARBA00022468"/>
    </source>
</evidence>
<dbReference type="GO" id="GO:0048205">
    <property type="term" value="P:COPI coating of Golgi vesicle"/>
    <property type="evidence" value="ECO:0007669"/>
    <property type="project" value="TreeGrafter"/>
</dbReference>
<dbReference type="InterPro" id="IPR032629">
    <property type="entry name" value="DCB_dom"/>
</dbReference>
<keyword evidence="1" id="KW-0813">Transport</keyword>
<dbReference type="OMA" id="SKRMWED"/>
<dbReference type="OrthoDB" id="294853at2759"/>
<feature type="region of interest" description="Disordered" evidence="8">
    <location>
        <begin position="2044"/>
        <end position="2129"/>
    </location>
</feature>
<evidence type="ECO:0000256" key="8">
    <source>
        <dbReference type="SAM" id="MobiDB-lite"/>
    </source>
</evidence>
<dbReference type="Pfam" id="PF16213">
    <property type="entry name" value="DCB"/>
    <property type="match status" value="1"/>
</dbReference>
<dbReference type="Gene3D" id="1.10.220.150">
    <property type="entry name" value="Arf GTPase activating protein"/>
    <property type="match status" value="1"/>
</dbReference>
<keyword evidence="5" id="KW-0862">Zinc</keyword>
<evidence type="ECO:0000256" key="3">
    <source>
        <dbReference type="ARBA" id="ARBA00022723"/>
    </source>
</evidence>
<dbReference type="PANTHER" id="PTHR45686">
    <property type="entry name" value="ADP-RIBOSYLATION FACTOR GTPASE ACTIVATING PROTEIN 3, ISOFORM H-RELATED"/>
    <property type="match status" value="1"/>
</dbReference>
<evidence type="ECO:0000256" key="1">
    <source>
        <dbReference type="ARBA" id="ARBA00022448"/>
    </source>
</evidence>
<dbReference type="PANTHER" id="PTHR45686:SF4">
    <property type="entry name" value="ADP-RIBOSYLATION FACTOR GTPASE ACTIVATING PROTEIN 3, ISOFORM H"/>
    <property type="match status" value="1"/>
</dbReference>
<evidence type="ECO:0000313" key="11">
    <source>
        <dbReference type="Proteomes" id="UP000070544"/>
    </source>
</evidence>
<dbReference type="InterPro" id="IPR001164">
    <property type="entry name" value="ArfGAP_dom"/>
</dbReference>
<dbReference type="GO" id="GO:0008270">
    <property type="term" value="F:zinc ion binding"/>
    <property type="evidence" value="ECO:0007669"/>
    <property type="project" value="UniProtKB-KW"/>
</dbReference>
<feature type="region of interest" description="Disordered" evidence="8">
    <location>
        <begin position="2232"/>
        <end position="2254"/>
    </location>
</feature>
<dbReference type="InterPro" id="IPR038508">
    <property type="entry name" value="ArfGAP_dom_sf"/>
</dbReference>
<evidence type="ECO:0000256" key="4">
    <source>
        <dbReference type="ARBA" id="ARBA00022771"/>
    </source>
</evidence>
<name>A0A139AL64_GONPJ</name>
<evidence type="ECO:0000259" key="9">
    <source>
        <dbReference type="PROSITE" id="PS50115"/>
    </source>
</evidence>
<feature type="domain" description="Arf-GAP" evidence="9">
    <location>
        <begin position="1890"/>
        <end position="2008"/>
    </location>
</feature>
<dbReference type="FunFam" id="1.10.220.150:FF:000004">
    <property type="entry name" value="Putative ADP-ribosylation factor GTPase-activating protein 2"/>
    <property type="match status" value="1"/>
</dbReference>
<dbReference type="STRING" id="1344416.A0A139AL64"/>
<keyword evidence="4 7" id="KW-0863">Zinc-finger</keyword>
<keyword evidence="11" id="KW-1185">Reference proteome</keyword>
<feature type="compositionally biased region" description="Pro residues" evidence="8">
    <location>
        <begin position="2153"/>
        <end position="2169"/>
    </location>
</feature>
<dbReference type="SUPFAM" id="SSF48371">
    <property type="entry name" value="ARM repeat"/>
    <property type="match status" value="1"/>
</dbReference>
<dbReference type="PROSITE" id="PS50115">
    <property type="entry name" value="ARFGAP"/>
    <property type="match status" value="1"/>
</dbReference>
<feature type="region of interest" description="Disordered" evidence="8">
    <location>
        <begin position="1669"/>
        <end position="1712"/>
    </location>
</feature>
<dbReference type="Pfam" id="PF01412">
    <property type="entry name" value="ArfGap"/>
    <property type="match status" value="1"/>
</dbReference>
<dbReference type="Proteomes" id="UP000070544">
    <property type="component" value="Unassembled WGS sequence"/>
</dbReference>
<accession>A0A139AL64</accession>
<evidence type="ECO:0000256" key="5">
    <source>
        <dbReference type="ARBA" id="ARBA00022833"/>
    </source>
</evidence>
<dbReference type="InterPro" id="IPR037278">
    <property type="entry name" value="ARFGAP/RecO"/>
</dbReference>
<dbReference type="InterPro" id="IPR032691">
    <property type="entry name" value="Mon2/Sec7/BIG1-like_HUS"/>
</dbReference>
<dbReference type="InterPro" id="IPR016024">
    <property type="entry name" value="ARM-type_fold"/>
</dbReference>
<keyword evidence="6" id="KW-0653">Protein transport</keyword>
<dbReference type="EMBL" id="KQ965746">
    <property type="protein sequence ID" value="KXS17490.1"/>
    <property type="molecule type" value="Genomic_DNA"/>
</dbReference>
<dbReference type="CDD" id="cd08831">
    <property type="entry name" value="ArfGap_ArfGap2_3_like"/>
    <property type="match status" value="1"/>
</dbReference>
<proteinExistence type="predicted"/>
<dbReference type="SUPFAM" id="SSF57863">
    <property type="entry name" value="ArfGap/RecO-like zinc finger"/>
    <property type="match status" value="1"/>
</dbReference>
<feature type="compositionally biased region" description="Low complexity" evidence="8">
    <location>
        <begin position="2077"/>
        <end position="2090"/>
    </location>
</feature>
<dbReference type="SMART" id="SM00105">
    <property type="entry name" value="ArfGap"/>
    <property type="match status" value="1"/>
</dbReference>
<evidence type="ECO:0000256" key="7">
    <source>
        <dbReference type="PROSITE-ProRule" id="PRU00288"/>
    </source>
</evidence>
<feature type="region of interest" description="Disordered" evidence="8">
    <location>
        <begin position="2146"/>
        <end position="2177"/>
    </location>
</feature>
<reference evidence="10 11" key="1">
    <citation type="journal article" date="2015" name="Genome Biol. Evol.">
        <title>Phylogenomic analyses indicate that early fungi evolved digesting cell walls of algal ancestors of land plants.</title>
        <authorList>
            <person name="Chang Y."/>
            <person name="Wang S."/>
            <person name="Sekimoto S."/>
            <person name="Aerts A.L."/>
            <person name="Choi C."/>
            <person name="Clum A."/>
            <person name="LaButti K.M."/>
            <person name="Lindquist E.A."/>
            <person name="Yee Ngan C."/>
            <person name="Ohm R.A."/>
            <person name="Salamov A.A."/>
            <person name="Grigoriev I.V."/>
            <person name="Spatafora J.W."/>
            <person name="Berbee M.L."/>
        </authorList>
    </citation>
    <scope>NUCLEOTIDE SEQUENCE [LARGE SCALE GENOMIC DNA]</scope>
    <source>
        <strain evidence="10 11">JEL478</strain>
    </source>
</reference>
<protein>
    <recommendedName>
        <fullName evidence="9">Arf-GAP domain-containing protein</fullName>
    </recommendedName>
</protein>
<feature type="region of interest" description="Disordered" evidence="8">
    <location>
        <begin position="2324"/>
        <end position="2346"/>
    </location>
</feature>
<dbReference type="Pfam" id="PF12783">
    <property type="entry name" value="Sec7-like_HUS"/>
    <property type="match status" value="1"/>
</dbReference>
<keyword evidence="2" id="KW-0343">GTPase activation</keyword>
<dbReference type="GO" id="GO:0015031">
    <property type="term" value="P:protein transport"/>
    <property type="evidence" value="ECO:0007669"/>
    <property type="project" value="UniProtKB-KW"/>
</dbReference>
<sequence>MAPTLGTFLTSELQTLSAEAKKKNPDVREAADRLLYLVRQVSEAGASIQDQKHVPDLAYELSLSPLTLRPFLLSLDSRNSRLASLAAGCAWRLVSHSAVPPAQLGMLIQKMGDAIAVPQAPVEVQLKVVQCLLPMLSNYRDIHGPVVGQVLALALRLQSPASSLIPSHGGAVVSNTATATMRQLVIHVFDRVMDEDAPGAFPRNNADVTNVSTSTSPIVNAEHVQDSTGCEFDVGEEMISHEETPSPATSDALHLFRDMCLLASPDPPPGAHPSFLRPFPGNNPTQSLMSRGFWMEMVEDVVGTHAEVFRRHPSLLLLVKDRACPLAMKSFPGRADFPGQVHFARLVRALVKGYVDLMPTECEIFLSMLIKLFEPDSGPQWQRALAAEVARAVCGEGAVARHIFHLYDRPDTSSNILTDLVNLLSRSITERTRAVNDRTRVASSPGGNNDDGTVEYSTAAAIAKMHLMDQLDRSDPPPLPDSYLLVVSLLALVLLAENLAAFIIPCLNMSATSPSWDSHQSQANWLAPERPGPPVGRPSAIDTTSMLPTIFDPSFDPTGAISIAHDMCEAIWAPILAAFSALLTYNTLDDELFASVLSAYGSFATTCGLLLLKTPRDAFLATLCKLAVPLGAMDPSAVGDPTRTRALLTDRNLACLRQLVTLSESLRDVLEMETWHFVLETVQAADGLLFSGKSGGRLQVSVASTGVSGAQALARNSSASAGVTLGVSPKISVDSGGSMSTAATSVIDQSLSNVTEQVRSLFEKSQSMESQSLDALCRALCVLAREAAGTLVGGFGLDGRTSTSIQPSGPGAVKAADERSFALSRLRDIAMLNLSRLIHSNAPSPPTWRLLVSTFVDVAHGLATPANMRLQAATIVAELTFEVMKVANIKDRTVELRAFAPLVLLAGVSLPEGSEWDAPMDGLEPESRRTAPRDAMWFADVQRIAIDTLLKVLQTCGQDFVGCWPLVFSVLEDVAGKDIRPTILPTALTSTRPLRGTSDAQVVPSVGMLVGSTNRGSVLVRQAFTCLQLVCMDFLALLSPSVLHSCVRTTSAFVRQTDDVNISLTAVGLAWNISDHVLTRRSALLNSNRSMSQGSMVLQIDKDSMATTNPEDLGGPENDRLYSFVWMFLLSKLGMHSLDHRPEVRNGAMQTLFRAINMNASSLPSELTDRSITDVLFPLLKQMREVSQKMEEEESLLNEEKGGATTGASVMVHHSRNSQSKQWDETRVLAIHGLGKIFDGIARAVIETPDTTKEEAWGVFLGYMTDWITQQSQEVAISGMKALRDILKGLPEDLRDTSSEESTESPRKLRVIMLVREMWKHWCAICDTLSPVGGPQAMVSDRDQSSDKHPKVPPFEVPQHVFGEFSQEALVLLVQCFVDIYAVIRPVVALDDLQSASARLIRVLLYNTLPDKSSKYARVGFDVEQLNSQQEAVLLAVEALRVHDIPGGPQLLMRMMGFMARLAATRTRLLHLPSLPLTVQNISASPQEDRDTLQTSFTYQAFSRKVLIALLATFKTFSGNTQIYEDLVLREVLQGLGDLMAFKAIGDLKGHKEDSVPLWIAAAEVFMDIVPTAMDSMCGIAPDIPPEAIQDTLATIVESIRGLLPDSANLYTPNEQTLQFYVRFLQFLADHIIIRFGYSYVPERSLLDLVDVVARSSRLFYGGFPDHQSGATPRSVAASSRGQISNPSSPTMRQKPSNALQSPRSVSIDTGDHSSVASSVLTSEDSRLHERAYSGACLDFLFGICSAKKEDHLDLRRRIASVAGPTHFERCVTVLGTYTSELSSPTKSVSKEEMMMLLSRLEALVLREGTLIGSKDPNVSPRLKLISTPAGHLFYMYHLLCGCVDVDADREVVEMIKRCLGKNDHSARSHSRSQSLHPAMAFEVSKTEIHDIFRKLKAKRENKICFDCGAKNPTWSSVTFGVYLCLDCSAVHRNMGVHITFVSSTLLDSWTLDQLRNMKCGGNDRIEDFFRPYGGTDKFKDAKQKYTSRQAQLYLEKLGKLTAEDARRHPDKIVLDEDSDNLNASTPDATIKADFFEAHLSDPVLNGRGSPALGRTGSPALPRSGSPSIREGSPALGRSSTPTSRPGSGSNVAGSPSTVGLGLAGASAQSTSSLGAQSAPSPAPSPAPVIARADSFSAVQTLQSDLAPAPRVATPPTPPAVPKTDPIPVPTTSTTTRTATPVATILEPAPTVSAVTTAAPAVGSTLVTSKKKGLGAKKATKAVAINFEEAERRAKEEEARLKEEEERRKKAEEEAKRVDPFAAALAGPGSAGVGIGRLAYVDPSGAPGAGSAAAQKASDEAMDRLGMGMGRLGFGFDPAAAVQNGGSAGSAANARKPSPSVYTPSPAPTVGGGFGFGGGPGFGAMGGGGASDSADAQNRFGKAKAISSDMYFGRGNHADDGGGEAREKLRQFEGKSGFGSAEYYGRDEGAIEPSSSPTAANLTDMASVVGQSAAEFAKRFSSQARDDLDSLSRVANMASGKLAQVLQDFQAYACLMHHLQKRGTR</sequence>